<dbReference type="EMBL" id="JXTC01000048">
    <property type="protein sequence ID" value="PON94860.1"/>
    <property type="molecule type" value="Genomic_DNA"/>
</dbReference>
<feature type="domain" description="EF-hand" evidence="5">
    <location>
        <begin position="18"/>
        <end position="53"/>
    </location>
</feature>
<dbReference type="STRING" id="63057.A0A2P5FAP2"/>
<evidence type="ECO:0000313" key="6">
    <source>
        <dbReference type="EMBL" id="PON94860.1"/>
    </source>
</evidence>
<accession>A0A2P5FAP2</accession>
<evidence type="ECO:0000256" key="2">
    <source>
        <dbReference type="ARBA" id="ARBA00022771"/>
    </source>
</evidence>
<keyword evidence="3" id="KW-0862">Zinc</keyword>
<dbReference type="AlphaFoldDB" id="A0A2P5FAP2"/>
<dbReference type="CDD" id="cd00051">
    <property type="entry name" value="EFh"/>
    <property type="match status" value="1"/>
</dbReference>
<evidence type="ECO:0000313" key="7">
    <source>
        <dbReference type="Proteomes" id="UP000237000"/>
    </source>
</evidence>
<dbReference type="OrthoDB" id="8785703at2759"/>
<keyword evidence="4" id="KW-0106">Calcium</keyword>
<dbReference type="InterPro" id="IPR002048">
    <property type="entry name" value="EF_hand_dom"/>
</dbReference>
<sequence length="189" mass="21527">MEELGLAAKAYFNNSSRDHQHLATNFFRSMDTNGDERVSDSEFTRFLQQNGYHWVNSDMFAQLDANGDGSLDFWEVLTFYYIVKTRAVWCDGCGVQLHALYFTCVACFDDGSNTYDLCAQCYSGRNFRHSHEHFLDSYVLLRSKRGLTPCTNVNLAITQPQSNKLSLNHWFRAMELAINVGGLVGCSIM</sequence>
<keyword evidence="1" id="KW-0479">Metal-binding</keyword>
<dbReference type="PROSITE" id="PS00018">
    <property type="entry name" value="EF_HAND_1"/>
    <property type="match status" value="1"/>
</dbReference>
<dbReference type="InterPro" id="IPR018247">
    <property type="entry name" value="EF_Hand_1_Ca_BS"/>
</dbReference>
<dbReference type="SUPFAM" id="SSF57850">
    <property type="entry name" value="RING/U-box"/>
    <property type="match status" value="1"/>
</dbReference>
<dbReference type="Gene3D" id="1.10.238.10">
    <property type="entry name" value="EF-hand"/>
    <property type="match status" value="1"/>
</dbReference>
<keyword evidence="7" id="KW-1185">Reference proteome</keyword>
<dbReference type="GO" id="GO:0008270">
    <property type="term" value="F:zinc ion binding"/>
    <property type="evidence" value="ECO:0007669"/>
    <property type="project" value="UniProtKB-KW"/>
</dbReference>
<evidence type="ECO:0000256" key="3">
    <source>
        <dbReference type="ARBA" id="ARBA00022833"/>
    </source>
</evidence>
<dbReference type="Gene3D" id="3.30.60.90">
    <property type="match status" value="1"/>
</dbReference>
<reference evidence="7" key="1">
    <citation type="submission" date="2016-06" db="EMBL/GenBank/DDBJ databases">
        <title>Parallel loss of symbiosis genes in relatives of nitrogen-fixing non-legume Parasponia.</title>
        <authorList>
            <person name="Van Velzen R."/>
            <person name="Holmer R."/>
            <person name="Bu F."/>
            <person name="Rutten L."/>
            <person name="Van Zeijl A."/>
            <person name="Liu W."/>
            <person name="Santuari L."/>
            <person name="Cao Q."/>
            <person name="Sharma T."/>
            <person name="Shen D."/>
            <person name="Roswanjaya Y."/>
            <person name="Wardhani T."/>
            <person name="Kalhor M.S."/>
            <person name="Jansen J."/>
            <person name="Van den Hoogen J."/>
            <person name="Gungor B."/>
            <person name="Hartog M."/>
            <person name="Hontelez J."/>
            <person name="Verver J."/>
            <person name="Yang W.-C."/>
            <person name="Schijlen E."/>
            <person name="Repin R."/>
            <person name="Schilthuizen M."/>
            <person name="Schranz E."/>
            <person name="Heidstra R."/>
            <person name="Miyata K."/>
            <person name="Fedorova E."/>
            <person name="Kohlen W."/>
            <person name="Bisseling T."/>
            <person name="Smit S."/>
            <person name="Geurts R."/>
        </authorList>
    </citation>
    <scope>NUCLEOTIDE SEQUENCE [LARGE SCALE GENOMIC DNA]</scope>
    <source>
        <strain evidence="7">cv. RG33-2</strain>
    </source>
</reference>
<dbReference type="SUPFAM" id="SSF47473">
    <property type="entry name" value="EF-hand"/>
    <property type="match status" value="1"/>
</dbReference>
<dbReference type="InterPro" id="IPR043145">
    <property type="entry name" value="Znf_ZZ_sf"/>
</dbReference>
<protein>
    <submittedName>
        <fullName evidence="6">Parvalbumin</fullName>
    </submittedName>
</protein>
<comment type="caution">
    <text evidence="6">The sequence shown here is derived from an EMBL/GenBank/DDBJ whole genome shotgun (WGS) entry which is preliminary data.</text>
</comment>
<keyword evidence="2" id="KW-0863">Zinc-finger</keyword>
<organism evidence="6 7">
    <name type="scientific">Trema orientale</name>
    <name type="common">Charcoal tree</name>
    <name type="synonym">Celtis orientalis</name>
    <dbReference type="NCBI Taxonomy" id="63057"/>
    <lineage>
        <taxon>Eukaryota</taxon>
        <taxon>Viridiplantae</taxon>
        <taxon>Streptophyta</taxon>
        <taxon>Embryophyta</taxon>
        <taxon>Tracheophyta</taxon>
        <taxon>Spermatophyta</taxon>
        <taxon>Magnoliopsida</taxon>
        <taxon>eudicotyledons</taxon>
        <taxon>Gunneridae</taxon>
        <taxon>Pentapetalae</taxon>
        <taxon>rosids</taxon>
        <taxon>fabids</taxon>
        <taxon>Rosales</taxon>
        <taxon>Cannabaceae</taxon>
        <taxon>Trema</taxon>
    </lineage>
</organism>
<dbReference type="GO" id="GO:0005509">
    <property type="term" value="F:calcium ion binding"/>
    <property type="evidence" value="ECO:0007669"/>
    <property type="project" value="InterPro"/>
</dbReference>
<dbReference type="InParanoid" id="A0A2P5FAP2"/>
<dbReference type="Proteomes" id="UP000237000">
    <property type="component" value="Unassembled WGS sequence"/>
</dbReference>
<name>A0A2P5FAP2_TREOI</name>
<gene>
    <name evidence="6" type="ORF">TorRG33x02_093730</name>
</gene>
<evidence type="ECO:0000259" key="5">
    <source>
        <dbReference type="PROSITE" id="PS50222"/>
    </source>
</evidence>
<evidence type="ECO:0000256" key="1">
    <source>
        <dbReference type="ARBA" id="ARBA00022723"/>
    </source>
</evidence>
<dbReference type="PROSITE" id="PS50222">
    <property type="entry name" value="EF_HAND_2"/>
    <property type="match status" value="1"/>
</dbReference>
<dbReference type="InterPro" id="IPR011992">
    <property type="entry name" value="EF-hand-dom_pair"/>
</dbReference>
<dbReference type="Pfam" id="PF13202">
    <property type="entry name" value="EF-hand_5"/>
    <property type="match status" value="2"/>
</dbReference>
<evidence type="ECO:0000256" key="4">
    <source>
        <dbReference type="ARBA" id="ARBA00022837"/>
    </source>
</evidence>
<proteinExistence type="predicted"/>